<name>A0AAC9NYN1_9HYPH</name>
<feature type="region of interest" description="Disordered" evidence="1">
    <location>
        <begin position="1"/>
        <end position="49"/>
    </location>
</feature>
<gene>
    <name evidence="2" type="ORF">BOQ54_07415</name>
</gene>
<proteinExistence type="predicted"/>
<organism evidence="2 3">
    <name type="scientific">Chelatococcus daeguensis</name>
    <dbReference type="NCBI Taxonomy" id="444444"/>
    <lineage>
        <taxon>Bacteria</taxon>
        <taxon>Pseudomonadati</taxon>
        <taxon>Pseudomonadota</taxon>
        <taxon>Alphaproteobacteria</taxon>
        <taxon>Hyphomicrobiales</taxon>
        <taxon>Chelatococcaceae</taxon>
        <taxon>Chelatococcus</taxon>
    </lineage>
</organism>
<sequence>MGDAPSPERQIGDEMQGGHDFEHRQFRHRRQRMRVERQGREPRPRPFDDDVLEEIYDEFADARRAIDMRDDLEREVRLHQRGPHGIETGAAMLVAYRSGRHAHADLVGADLAGRDLATTFH</sequence>
<evidence type="ECO:0000313" key="3">
    <source>
        <dbReference type="Proteomes" id="UP000182703"/>
    </source>
</evidence>
<evidence type="ECO:0000256" key="1">
    <source>
        <dbReference type="SAM" id="MobiDB-lite"/>
    </source>
</evidence>
<protein>
    <submittedName>
        <fullName evidence="2">Uncharacterized protein</fullName>
    </submittedName>
</protein>
<feature type="compositionally biased region" description="Basic and acidic residues" evidence="1">
    <location>
        <begin position="33"/>
        <end position="48"/>
    </location>
</feature>
<dbReference type="Proteomes" id="UP000182703">
    <property type="component" value="Chromosome"/>
</dbReference>
<dbReference type="AlphaFoldDB" id="A0AAC9NYN1"/>
<accession>A0AAC9NYN1</accession>
<dbReference type="KEGG" id="cdq:BOQ54_07415"/>
<feature type="compositionally biased region" description="Basic and acidic residues" evidence="1">
    <location>
        <begin position="10"/>
        <end position="24"/>
    </location>
</feature>
<evidence type="ECO:0000313" key="2">
    <source>
        <dbReference type="EMBL" id="APF37175.1"/>
    </source>
</evidence>
<dbReference type="EMBL" id="CP018095">
    <property type="protein sequence ID" value="APF37175.1"/>
    <property type="molecule type" value="Genomic_DNA"/>
</dbReference>
<keyword evidence="3" id="KW-1185">Reference proteome</keyword>
<reference evidence="2 3" key="1">
    <citation type="submission" date="2016-11" db="EMBL/GenBank/DDBJ databases">
        <title>Complete genome sequence of the aerobically denitrifying bacterium Chelatococcus daeguensis TAD1.</title>
        <authorList>
            <person name="Yang Y."/>
            <person name="Huang S."/>
            <person name="Lin E."/>
        </authorList>
    </citation>
    <scope>NUCLEOTIDE SEQUENCE [LARGE SCALE GENOMIC DNA]</scope>
    <source>
        <strain evidence="2 3">TAD1</strain>
    </source>
</reference>